<reference evidence="4" key="1">
    <citation type="submission" date="2017-11" db="EMBL/GenBank/DDBJ databases">
        <authorList>
            <person name="Kajale S.C."/>
            <person name="Sharma A."/>
        </authorList>
    </citation>
    <scope>NUCLEOTIDE SEQUENCE</scope>
    <source>
        <strain evidence="4">LS1_42</strain>
    </source>
</reference>
<dbReference type="InterPro" id="IPR003696">
    <property type="entry name" value="Carbtransf_dom"/>
</dbReference>
<gene>
    <name evidence="4" type="ORF">CV102_02670</name>
</gene>
<dbReference type="EMBL" id="PHNJ01000001">
    <property type="protein sequence ID" value="TYL40490.1"/>
    <property type="molecule type" value="Genomic_DNA"/>
</dbReference>
<dbReference type="Pfam" id="PF02543">
    <property type="entry name" value="Carbam_trans_N"/>
    <property type="match status" value="1"/>
</dbReference>
<dbReference type="SUPFAM" id="SSF53067">
    <property type="entry name" value="Actin-like ATPase domain"/>
    <property type="match status" value="1"/>
</dbReference>
<dbReference type="RefSeq" id="WP_148856286.1">
    <property type="nucleotide sequence ID" value="NZ_PHNJ01000001.1"/>
</dbReference>
<comment type="caution">
    <text evidence="4">The sequence shown here is derived from an EMBL/GenBank/DDBJ whole genome shotgun (WGS) entry which is preliminary data.</text>
</comment>
<dbReference type="OrthoDB" id="42122at2157"/>
<proteinExistence type="inferred from homology"/>
<dbReference type="Pfam" id="PF16861">
    <property type="entry name" value="Carbam_trans_C"/>
    <property type="match status" value="1"/>
</dbReference>
<dbReference type="InterPro" id="IPR038152">
    <property type="entry name" value="Carbam_trans_C_sf"/>
</dbReference>
<protein>
    <submittedName>
        <fullName evidence="4">Carbamoyltransferase</fullName>
    </submittedName>
</protein>
<dbReference type="PANTHER" id="PTHR34847">
    <property type="entry name" value="NODULATION PROTEIN U"/>
    <property type="match status" value="1"/>
</dbReference>
<evidence type="ECO:0000259" key="3">
    <source>
        <dbReference type="Pfam" id="PF16861"/>
    </source>
</evidence>
<evidence type="ECO:0000256" key="1">
    <source>
        <dbReference type="ARBA" id="ARBA00006129"/>
    </source>
</evidence>
<dbReference type="InterPro" id="IPR031730">
    <property type="entry name" value="Carbam_trans_C"/>
</dbReference>
<dbReference type="CDD" id="cd24098">
    <property type="entry name" value="ASKHA_NBD_TobZ_N"/>
    <property type="match status" value="1"/>
</dbReference>
<dbReference type="GO" id="GO:0003824">
    <property type="term" value="F:catalytic activity"/>
    <property type="evidence" value="ECO:0007669"/>
    <property type="project" value="InterPro"/>
</dbReference>
<dbReference type="AlphaFoldDB" id="A0A8J8Q4Y5"/>
<comment type="similarity">
    <text evidence="1">Belongs to the NodU/CmcH family.</text>
</comment>
<keyword evidence="5" id="KW-1185">Reference proteome</keyword>
<dbReference type="InterPro" id="IPR043129">
    <property type="entry name" value="ATPase_NBD"/>
</dbReference>
<evidence type="ECO:0000313" key="4">
    <source>
        <dbReference type="EMBL" id="TYL40490.1"/>
    </source>
</evidence>
<feature type="domain" description="Carbamoyltransferase C-terminal" evidence="3">
    <location>
        <begin position="400"/>
        <end position="570"/>
    </location>
</feature>
<dbReference type="Proteomes" id="UP000766904">
    <property type="component" value="Unassembled WGS sequence"/>
</dbReference>
<name>A0A8J8Q4Y5_9EURY</name>
<sequence length="591" mass="66196">MSSYTLACKPAIGLYGQHDPSAVLFENGTPIFGIEEERLTRDKHAVDTFPEKAIRACLEYRDLDLADLERILLPYDPRLRSRIRRHYLVDAVTAPGIARKVSALEQTVVDEFRSQFLPTREVESHLESIGTPVPPVECRSHHRCHAASAFHPSGFDDALVLTIDAKGEYDSTAIWRGTEDGLSRIRTYEHPNSLGLFFAIVTEYLGYRMFNGEGKVMGLAPYGNRRPEIERTLRGLIDTGVDYDVTALTKRWGTGYGVEQLEEAFDRPSKDQPGAFDQWEKDLAHTAQKLLEETVREIVEAYLGATQSNNVALAGGVALNCKLNKRVRELDAVDDTFVQPVAHDAGLALGAGWLDQRPTNVDSQSTVYFGSEYGTDEIESLLQTNKIEYGKPDDLERYVAERLADGDLVGWFQGRMEMGPRALGGRSILADPRTAESRDRVNKYVKHREEWRPFAPSLLESAAPDYLVNGQRAPFMIDTFDVREEKLDDLEAVIHPADGSTRPQTVNREQHPRYHRLISEFESITDVPAVLNTSFNDHGEPIVNTPTEAIKDFYGMGLDVLVLEDCVVEKRATTTEKSERERDAVVGGPGQ</sequence>
<feature type="domain" description="Carbamoyltransferase" evidence="2">
    <location>
        <begin position="17"/>
        <end position="351"/>
    </location>
</feature>
<accession>A0A8J8Q4Y5</accession>
<dbReference type="Gene3D" id="3.90.870.20">
    <property type="entry name" value="Carbamoyltransferase, C-terminal domain"/>
    <property type="match status" value="1"/>
</dbReference>
<evidence type="ECO:0000313" key="5">
    <source>
        <dbReference type="Proteomes" id="UP000766904"/>
    </source>
</evidence>
<dbReference type="PANTHER" id="PTHR34847:SF1">
    <property type="entry name" value="NODULATION PROTEIN U"/>
    <property type="match status" value="1"/>
</dbReference>
<organism evidence="4 5">
    <name type="scientific">Natronococcus pandeyae</name>
    <dbReference type="NCBI Taxonomy" id="2055836"/>
    <lineage>
        <taxon>Archaea</taxon>
        <taxon>Methanobacteriati</taxon>
        <taxon>Methanobacteriota</taxon>
        <taxon>Stenosarchaea group</taxon>
        <taxon>Halobacteria</taxon>
        <taxon>Halobacteriales</taxon>
        <taxon>Natrialbaceae</taxon>
        <taxon>Natronococcus</taxon>
    </lineage>
</organism>
<evidence type="ECO:0000259" key="2">
    <source>
        <dbReference type="Pfam" id="PF02543"/>
    </source>
</evidence>
<dbReference type="InterPro" id="IPR051338">
    <property type="entry name" value="NodU/CmcH_Carbamoyltrnsfr"/>
</dbReference>
<dbReference type="Gene3D" id="3.30.420.40">
    <property type="match status" value="2"/>
</dbReference>